<dbReference type="EMBL" id="JBHMEY010000067">
    <property type="protein sequence ID" value="MFB9098094.1"/>
    <property type="molecule type" value="Genomic_DNA"/>
</dbReference>
<name>A0ABV5GRS9_9FLAO</name>
<evidence type="ECO:0000313" key="2">
    <source>
        <dbReference type="Proteomes" id="UP001589607"/>
    </source>
</evidence>
<organism evidence="1 2">
    <name type="scientific">Flavobacterium jumunjinense</name>
    <dbReference type="NCBI Taxonomy" id="998845"/>
    <lineage>
        <taxon>Bacteria</taxon>
        <taxon>Pseudomonadati</taxon>
        <taxon>Bacteroidota</taxon>
        <taxon>Flavobacteriia</taxon>
        <taxon>Flavobacteriales</taxon>
        <taxon>Flavobacteriaceae</taxon>
        <taxon>Flavobacterium</taxon>
    </lineage>
</organism>
<gene>
    <name evidence="1" type="ORF">ACFFVF_16370</name>
</gene>
<proteinExistence type="predicted"/>
<comment type="caution">
    <text evidence="1">The sequence shown here is derived from an EMBL/GenBank/DDBJ whole genome shotgun (WGS) entry which is preliminary data.</text>
</comment>
<dbReference type="RefSeq" id="WP_236456167.1">
    <property type="nucleotide sequence ID" value="NZ_CBCSGE010000003.1"/>
</dbReference>
<dbReference type="Proteomes" id="UP001589607">
    <property type="component" value="Unassembled WGS sequence"/>
</dbReference>
<accession>A0ABV5GRS9</accession>
<reference evidence="1 2" key="1">
    <citation type="submission" date="2024-09" db="EMBL/GenBank/DDBJ databases">
        <authorList>
            <person name="Sun Q."/>
            <person name="Mori K."/>
        </authorList>
    </citation>
    <scope>NUCLEOTIDE SEQUENCE [LARGE SCALE GENOMIC DNA]</scope>
    <source>
        <strain evidence="1 2">CECT 7955</strain>
    </source>
</reference>
<keyword evidence="2" id="KW-1185">Reference proteome</keyword>
<evidence type="ECO:0000313" key="1">
    <source>
        <dbReference type="EMBL" id="MFB9098094.1"/>
    </source>
</evidence>
<protein>
    <submittedName>
        <fullName evidence="1">Uncharacterized protein</fullName>
    </submittedName>
</protein>
<sequence>MKNLYNKGPYRGYEYAKHLRPFSKKLGNKKWRATVDAVIHEALALEQNNTNAIRNPAIKKKPKKNIKVKIKYKGYNDIISSVYTSYSSYKQLEDAIKRNNVITVLFKTNKKTPSGRYYQYEELHRHRNQPNE</sequence>